<gene>
    <name evidence="2" type="ORF">ZHD862_LOCUS38457</name>
</gene>
<dbReference type="Gene3D" id="3.30.559.10">
    <property type="entry name" value="Chloramphenicol acetyltransferase-like domain"/>
    <property type="match status" value="1"/>
</dbReference>
<organism evidence="2 3">
    <name type="scientific">Rotaria sordida</name>
    <dbReference type="NCBI Taxonomy" id="392033"/>
    <lineage>
        <taxon>Eukaryota</taxon>
        <taxon>Metazoa</taxon>
        <taxon>Spiralia</taxon>
        <taxon>Gnathifera</taxon>
        <taxon>Rotifera</taxon>
        <taxon>Eurotatoria</taxon>
        <taxon>Bdelloidea</taxon>
        <taxon>Philodinida</taxon>
        <taxon>Philodinidae</taxon>
        <taxon>Rotaria</taxon>
    </lineage>
</organism>
<dbReference type="EMBL" id="CAJNOT010009126">
    <property type="protein sequence ID" value="CAF1523292.1"/>
    <property type="molecule type" value="Genomic_DNA"/>
</dbReference>
<dbReference type="InterPro" id="IPR001242">
    <property type="entry name" value="Condensation_dom"/>
</dbReference>
<dbReference type="PANTHER" id="PTHR45398">
    <property type="match status" value="1"/>
</dbReference>
<proteinExistence type="predicted"/>
<evidence type="ECO:0000313" key="2">
    <source>
        <dbReference type="EMBL" id="CAF1523292.1"/>
    </source>
</evidence>
<dbReference type="GO" id="GO:0003824">
    <property type="term" value="F:catalytic activity"/>
    <property type="evidence" value="ECO:0007669"/>
    <property type="project" value="InterPro"/>
</dbReference>
<feature type="domain" description="Condensation" evidence="1">
    <location>
        <begin position="3"/>
        <end position="244"/>
    </location>
</feature>
<dbReference type="Pfam" id="PF00668">
    <property type="entry name" value="Condensation"/>
    <property type="match status" value="1"/>
</dbReference>
<feature type="non-terminal residue" evidence="2">
    <location>
        <position position="246"/>
    </location>
</feature>
<comment type="caution">
    <text evidence="2">The sequence shown here is derived from an EMBL/GenBank/DDBJ whole genome shotgun (WGS) entry which is preliminary data.</text>
</comment>
<sequence>MLLEAQDTLNMEFLKEAFFYIIKYHDALRFCYHKTQNRWIQECKKIEDNSANFLAFSEINLNGLVNGEQEKTIQIESTKLQSSLNIESGPMIHVALFNMSNGKSQRLLIAIHHLIIDGVSWRIILEDLELAYKQLCAGKQIKLPTKTTSYKKWAVGLIQYAQSEKLSTEIIYWSKIINFDNVPLPTDFKYSAIPTIASTRQVSIFLETDETTKLLSKVPKAYLTQINDILLTALVQAIGDWTGTYK</sequence>
<dbReference type="Gene3D" id="3.30.559.30">
    <property type="entry name" value="Nonribosomal peptide synthetase, condensation domain"/>
    <property type="match status" value="1"/>
</dbReference>
<protein>
    <recommendedName>
        <fullName evidence="1">Condensation domain-containing protein</fullName>
    </recommendedName>
</protein>
<dbReference type="AlphaFoldDB" id="A0A815UNS0"/>
<accession>A0A815UNS0</accession>
<dbReference type="SUPFAM" id="SSF52777">
    <property type="entry name" value="CoA-dependent acyltransferases"/>
    <property type="match status" value="2"/>
</dbReference>
<dbReference type="InterPro" id="IPR023213">
    <property type="entry name" value="CAT-like_dom_sf"/>
</dbReference>
<evidence type="ECO:0000313" key="3">
    <source>
        <dbReference type="Proteomes" id="UP000663864"/>
    </source>
</evidence>
<reference evidence="2" key="1">
    <citation type="submission" date="2021-02" db="EMBL/GenBank/DDBJ databases">
        <authorList>
            <person name="Nowell W R."/>
        </authorList>
    </citation>
    <scope>NUCLEOTIDE SEQUENCE</scope>
</reference>
<dbReference type="Proteomes" id="UP000663864">
    <property type="component" value="Unassembled WGS sequence"/>
</dbReference>
<evidence type="ECO:0000259" key="1">
    <source>
        <dbReference type="Pfam" id="PF00668"/>
    </source>
</evidence>
<dbReference type="PANTHER" id="PTHR45398:SF1">
    <property type="entry name" value="ENZYME, PUTATIVE (JCVI)-RELATED"/>
    <property type="match status" value="1"/>
</dbReference>
<name>A0A815UNS0_9BILA</name>